<dbReference type="OrthoDB" id="7872933at2759"/>
<organism evidence="1">
    <name type="scientific">Ceratitis capitata</name>
    <name type="common">Mediterranean fruit fly</name>
    <name type="synonym">Tephritis capitata</name>
    <dbReference type="NCBI Taxonomy" id="7213"/>
    <lineage>
        <taxon>Eukaryota</taxon>
        <taxon>Metazoa</taxon>
        <taxon>Ecdysozoa</taxon>
        <taxon>Arthropoda</taxon>
        <taxon>Hexapoda</taxon>
        <taxon>Insecta</taxon>
        <taxon>Pterygota</taxon>
        <taxon>Neoptera</taxon>
        <taxon>Endopterygota</taxon>
        <taxon>Diptera</taxon>
        <taxon>Brachycera</taxon>
        <taxon>Muscomorpha</taxon>
        <taxon>Tephritoidea</taxon>
        <taxon>Tephritidae</taxon>
        <taxon>Ceratitis</taxon>
        <taxon>Ceratitis</taxon>
    </lineage>
</organism>
<dbReference type="AlphaFoldDB" id="W8BXN7"/>
<evidence type="ECO:0000313" key="1">
    <source>
        <dbReference type="EMBL" id="JAC06151.1"/>
    </source>
</evidence>
<sequence>VTDRLKGQTQASRKDLCISIIKENNIKLYRIVEMSADRFNLSEFSEYLDDTDGHRLAQFLQKKSGTVRAGGRRIFDSEPERFSLNVQLKRLSSPPLLPTKDVGNQEACNERTSECNLLQ</sequence>
<accession>W8BXN7</accession>
<feature type="non-terminal residue" evidence="1">
    <location>
        <position position="119"/>
    </location>
</feature>
<reference evidence="1" key="2">
    <citation type="journal article" date="2014" name="BMC Genomics">
        <title>A genomic perspective to assessing quality of mass-reared SIT flies used in Mediterranean fruit fly (Ceratitis capitata) eradication in California.</title>
        <authorList>
            <person name="Calla B."/>
            <person name="Hall B."/>
            <person name="Hou S."/>
            <person name="Geib S.M."/>
        </authorList>
    </citation>
    <scope>NUCLEOTIDE SEQUENCE</scope>
</reference>
<feature type="non-terminal residue" evidence="1">
    <location>
        <position position="1"/>
    </location>
</feature>
<reference evidence="1" key="1">
    <citation type="submission" date="2013-07" db="EMBL/GenBank/DDBJ databases">
        <authorList>
            <person name="Geib S."/>
        </authorList>
    </citation>
    <scope>NUCLEOTIDE SEQUENCE</scope>
</reference>
<name>W8BXN7_CERCA</name>
<protein>
    <submittedName>
        <fullName evidence="1">Uncharacterized protein</fullName>
    </submittedName>
</protein>
<proteinExistence type="evidence at transcript level"/>
<dbReference type="EMBL" id="GAMC01000405">
    <property type="protein sequence ID" value="JAC06151.1"/>
    <property type="molecule type" value="mRNA"/>
</dbReference>